<name>A0A4R5VW67_9BURK</name>
<evidence type="ECO:0000256" key="4">
    <source>
        <dbReference type="ARBA" id="ARBA00023163"/>
    </source>
</evidence>
<comment type="caution">
    <text evidence="6">The sequence shown here is derived from an EMBL/GenBank/DDBJ whole genome shotgun (WGS) entry which is preliminary data.</text>
</comment>
<dbReference type="PANTHER" id="PTHR30126">
    <property type="entry name" value="HTH-TYPE TRANSCRIPTIONAL REGULATOR"/>
    <property type="match status" value="1"/>
</dbReference>
<keyword evidence="3" id="KW-0238">DNA-binding</keyword>
<comment type="similarity">
    <text evidence="1">Belongs to the LysR transcriptional regulatory family.</text>
</comment>
<dbReference type="OrthoDB" id="9808620at2"/>
<dbReference type="SUPFAM" id="SSF53850">
    <property type="entry name" value="Periplasmic binding protein-like II"/>
    <property type="match status" value="1"/>
</dbReference>
<accession>A0A4R5VW67</accession>
<dbReference type="InterPro" id="IPR036388">
    <property type="entry name" value="WH-like_DNA-bd_sf"/>
</dbReference>
<evidence type="ECO:0000256" key="3">
    <source>
        <dbReference type="ARBA" id="ARBA00023125"/>
    </source>
</evidence>
<dbReference type="AlphaFoldDB" id="A0A4R5VW67"/>
<evidence type="ECO:0000259" key="5">
    <source>
        <dbReference type="PROSITE" id="PS50931"/>
    </source>
</evidence>
<gene>
    <name evidence="6" type="ORF">E2I14_14925</name>
</gene>
<dbReference type="NCBIfam" id="NF008095">
    <property type="entry name" value="PRK10837.1"/>
    <property type="match status" value="1"/>
</dbReference>
<dbReference type="Gene3D" id="1.10.10.10">
    <property type="entry name" value="Winged helix-like DNA-binding domain superfamily/Winged helix DNA-binding domain"/>
    <property type="match status" value="1"/>
</dbReference>
<dbReference type="InterPro" id="IPR036390">
    <property type="entry name" value="WH_DNA-bd_sf"/>
</dbReference>
<evidence type="ECO:0000313" key="6">
    <source>
        <dbReference type="EMBL" id="TDK63498.1"/>
    </source>
</evidence>
<protein>
    <submittedName>
        <fullName evidence="6">LysR family transcriptional regulator</fullName>
    </submittedName>
</protein>
<dbReference type="PROSITE" id="PS50931">
    <property type="entry name" value="HTH_LYSR"/>
    <property type="match status" value="1"/>
</dbReference>
<dbReference type="SUPFAM" id="SSF46785">
    <property type="entry name" value="Winged helix' DNA-binding domain"/>
    <property type="match status" value="1"/>
</dbReference>
<evidence type="ECO:0000313" key="7">
    <source>
        <dbReference type="Proteomes" id="UP000294829"/>
    </source>
</evidence>
<dbReference type="CDD" id="cd08420">
    <property type="entry name" value="PBP2_CysL_like"/>
    <property type="match status" value="1"/>
</dbReference>
<dbReference type="Gene3D" id="3.40.190.290">
    <property type="match status" value="1"/>
</dbReference>
<organism evidence="6 7">
    <name type="scientific">Sapientia aquatica</name>
    <dbReference type="NCBI Taxonomy" id="1549640"/>
    <lineage>
        <taxon>Bacteria</taxon>
        <taxon>Pseudomonadati</taxon>
        <taxon>Pseudomonadota</taxon>
        <taxon>Betaproteobacteria</taxon>
        <taxon>Burkholderiales</taxon>
        <taxon>Oxalobacteraceae</taxon>
        <taxon>Sapientia</taxon>
    </lineage>
</organism>
<keyword evidence="7" id="KW-1185">Reference proteome</keyword>
<dbReference type="Pfam" id="PF00126">
    <property type="entry name" value="HTH_1"/>
    <property type="match status" value="1"/>
</dbReference>
<dbReference type="PANTHER" id="PTHR30126:SF94">
    <property type="entry name" value="LYSR FAMILY TRANSCRIPTIONAL REGULATOR"/>
    <property type="match status" value="1"/>
</dbReference>
<feature type="domain" description="HTH lysR-type" evidence="5">
    <location>
        <begin position="3"/>
        <end position="60"/>
    </location>
</feature>
<dbReference type="GO" id="GO:0000976">
    <property type="term" value="F:transcription cis-regulatory region binding"/>
    <property type="evidence" value="ECO:0007669"/>
    <property type="project" value="TreeGrafter"/>
</dbReference>
<dbReference type="GO" id="GO:0003700">
    <property type="term" value="F:DNA-binding transcription factor activity"/>
    <property type="evidence" value="ECO:0007669"/>
    <property type="project" value="InterPro"/>
</dbReference>
<evidence type="ECO:0000256" key="2">
    <source>
        <dbReference type="ARBA" id="ARBA00023015"/>
    </source>
</evidence>
<dbReference type="Proteomes" id="UP000294829">
    <property type="component" value="Unassembled WGS sequence"/>
</dbReference>
<proteinExistence type="inferred from homology"/>
<evidence type="ECO:0000256" key="1">
    <source>
        <dbReference type="ARBA" id="ARBA00009437"/>
    </source>
</evidence>
<dbReference type="InterPro" id="IPR005119">
    <property type="entry name" value="LysR_subst-bd"/>
</dbReference>
<dbReference type="EMBL" id="SMYL01000009">
    <property type="protein sequence ID" value="TDK63498.1"/>
    <property type="molecule type" value="Genomic_DNA"/>
</dbReference>
<dbReference type="InterPro" id="IPR000847">
    <property type="entry name" value="LysR_HTH_N"/>
</dbReference>
<dbReference type="RefSeq" id="WP_133329952.1">
    <property type="nucleotide sequence ID" value="NZ_SMYL01000009.1"/>
</dbReference>
<dbReference type="Pfam" id="PF03466">
    <property type="entry name" value="LysR_substrate"/>
    <property type="match status" value="1"/>
</dbReference>
<keyword evidence="2" id="KW-0805">Transcription regulation</keyword>
<sequence>MHLTLRQLQIFMAVAQSGSTTAAAELVSLTQSASSAALRELESLLDCHLFDRVGKRLVLNDNGRQLVPQARSMLDAAAAIEQQFRPNSRLDLAGLKLGASTTIGIYLLPKILAQFGIPASASTTQITIANTFDIAEAVANYDVDVGFIEGSCEQADVSVEPWMQDELIIVCAPTHPIVPAKAKSKVGLSELRAAGWLMREKGSGTREAVEQVLLPQLHHLNVSLELGNSEAIKQAALAGLGVACLSRLVVQDMLDGGLLVELTTTLPKLMRHFYLLTAKQKIISARLTALLDCCRQWKPNHNQTSA</sequence>
<keyword evidence="4" id="KW-0804">Transcription</keyword>
<reference evidence="6 7" key="1">
    <citation type="submission" date="2019-03" db="EMBL/GenBank/DDBJ databases">
        <title>Sapientia aquatica gen. nov., sp. nov., isolated from a crater lake.</title>
        <authorList>
            <person name="Felfoldi T."/>
            <person name="Szabo A."/>
            <person name="Toth E."/>
            <person name="Schumann P."/>
            <person name="Keki Z."/>
            <person name="Marialigeti K."/>
            <person name="Mathe I."/>
        </authorList>
    </citation>
    <scope>NUCLEOTIDE SEQUENCE [LARGE SCALE GENOMIC DNA]</scope>
    <source>
        <strain evidence="6 7">SA-152</strain>
    </source>
</reference>